<evidence type="ECO:0000256" key="2">
    <source>
        <dbReference type="ARBA" id="ARBA00034247"/>
    </source>
</evidence>
<sequence>MSLKKFFSLFFIFIFSFLLISYIFIYKFLEFGFLSLKKEEAKKVISKVEFYFQKELDKLHNLTKDWAAWDEAYLFMQNKQPYFIKSNIIPETYLNLKIDLLLYTYLNGGIKAGGLFNKENKKIYINKEILHLVKSTLEKFSKKNQYNYKKLIIFINKPFILAVYPVLRSDFTGVPKGYLFMGKFLTSEELDTVANLFNIKELKILKSDKPSPEINFIKVDLKEVILEKTWFLNDQALKLRMGYIVVGESLIRSFIFYVVITQISLLLIFAIMVSFLIDKHILKPLLKLLKEIDQVKNKEKTRLSLEYNTKEYENLAKVINKFLEDISIRENIYKTVAEKTENLIILFDKERNIIFQNTNTKIYFNSEELKSFINKFLEEAKGLNFSEGKLKINEISFKNYWFNFQVIKVFKDLYLLIGQNITELKLKEDALFRMATHDFLTDLYNRRYLEDVLQRIAAASKRGEKFVLLFIDCNDLKKINDLYGHLVGDEVLKSVAKAIKENIRKEDLASRWGGDEFVVILNHCDKNTGIKIAERIISNLESSEIKTDFAKIKPSVSIGLVEIDETKEINEILNLADKLSYKSKETGKIEYD</sequence>
<comment type="catalytic activity">
    <reaction evidence="2">
        <text>2 GTP = 3',3'-c-di-GMP + 2 diphosphate</text>
        <dbReference type="Rhea" id="RHEA:24898"/>
        <dbReference type="ChEBI" id="CHEBI:33019"/>
        <dbReference type="ChEBI" id="CHEBI:37565"/>
        <dbReference type="ChEBI" id="CHEBI:58805"/>
        <dbReference type="EC" id="2.7.7.65"/>
    </reaction>
</comment>
<feature type="domain" description="GGDEF" evidence="4">
    <location>
        <begin position="464"/>
        <end position="592"/>
    </location>
</feature>
<dbReference type="Pfam" id="PF00990">
    <property type="entry name" value="GGDEF"/>
    <property type="match status" value="1"/>
</dbReference>
<dbReference type="EC" id="2.7.7.65" evidence="1"/>
<dbReference type="PANTHER" id="PTHR45138:SF9">
    <property type="entry name" value="DIGUANYLATE CYCLASE DGCM-RELATED"/>
    <property type="match status" value="1"/>
</dbReference>
<reference evidence="5 6" key="1">
    <citation type="submission" date="2018-01" db="EMBL/GenBank/DDBJ databases">
        <title>Metagenomic assembled genomes from two thermal pools in the Uzon Caldera, Kamchatka, Russia.</title>
        <authorList>
            <person name="Wilkins L."/>
            <person name="Ettinger C."/>
        </authorList>
    </citation>
    <scope>NUCLEOTIDE SEQUENCE [LARGE SCALE GENOMIC DNA]</scope>
    <source>
        <strain evidence="5">ZAV-08</strain>
    </source>
</reference>
<dbReference type="GO" id="GO:0052621">
    <property type="term" value="F:diguanylate cyclase activity"/>
    <property type="evidence" value="ECO:0007669"/>
    <property type="project" value="UniProtKB-EC"/>
</dbReference>
<dbReference type="FunFam" id="3.30.70.270:FF:000001">
    <property type="entry name" value="Diguanylate cyclase domain protein"/>
    <property type="match status" value="1"/>
</dbReference>
<dbReference type="CDD" id="cd01949">
    <property type="entry name" value="GGDEF"/>
    <property type="match status" value="1"/>
</dbReference>
<dbReference type="InterPro" id="IPR029787">
    <property type="entry name" value="Nucleotide_cyclase"/>
</dbReference>
<feature type="transmembrane region" description="Helical" evidence="3">
    <location>
        <begin position="6"/>
        <end position="29"/>
    </location>
</feature>
<evidence type="ECO:0000313" key="5">
    <source>
        <dbReference type="EMBL" id="PMP65729.1"/>
    </source>
</evidence>
<dbReference type="EMBL" id="PNIK01000091">
    <property type="protein sequence ID" value="PMP65729.1"/>
    <property type="molecule type" value="Genomic_DNA"/>
</dbReference>
<evidence type="ECO:0000313" key="6">
    <source>
        <dbReference type="Proteomes" id="UP000235460"/>
    </source>
</evidence>
<proteinExistence type="predicted"/>
<evidence type="ECO:0000256" key="1">
    <source>
        <dbReference type="ARBA" id="ARBA00012528"/>
    </source>
</evidence>
<dbReference type="InterPro" id="IPR043128">
    <property type="entry name" value="Rev_trsase/Diguanyl_cyclase"/>
</dbReference>
<evidence type="ECO:0000256" key="3">
    <source>
        <dbReference type="SAM" id="Phobius"/>
    </source>
</evidence>
<keyword evidence="3" id="KW-1133">Transmembrane helix</keyword>
<dbReference type="InterPro" id="IPR000160">
    <property type="entry name" value="GGDEF_dom"/>
</dbReference>
<comment type="caution">
    <text evidence="5">The sequence shown here is derived from an EMBL/GenBank/DDBJ whole genome shotgun (WGS) entry which is preliminary data.</text>
</comment>
<dbReference type="GO" id="GO:1902201">
    <property type="term" value="P:negative regulation of bacterial-type flagellum-dependent cell motility"/>
    <property type="evidence" value="ECO:0007669"/>
    <property type="project" value="TreeGrafter"/>
</dbReference>
<dbReference type="Proteomes" id="UP000235460">
    <property type="component" value="Unassembled WGS sequence"/>
</dbReference>
<protein>
    <recommendedName>
        <fullName evidence="1">diguanylate cyclase</fullName>
        <ecNumber evidence="1">2.7.7.65</ecNumber>
    </recommendedName>
</protein>
<dbReference type="NCBIfam" id="TIGR00254">
    <property type="entry name" value="GGDEF"/>
    <property type="match status" value="1"/>
</dbReference>
<dbReference type="GO" id="GO:0043709">
    <property type="term" value="P:cell adhesion involved in single-species biofilm formation"/>
    <property type="evidence" value="ECO:0007669"/>
    <property type="project" value="TreeGrafter"/>
</dbReference>
<dbReference type="PANTHER" id="PTHR45138">
    <property type="entry name" value="REGULATORY COMPONENTS OF SENSORY TRANSDUCTION SYSTEM"/>
    <property type="match status" value="1"/>
</dbReference>
<dbReference type="GO" id="GO:0005886">
    <property type="term" value="C:plasma membrane"/>
    <property type="evidence" value="ECO:0007669"/>
    <property type="project" value="TreeGrafter"/>
</dbReference>
<dbReference type="InterPro" id="IPR007892">
    <property type="entry name" value="CHASE4"/>
</dbReference>
<dbReference type="AlphaFoldDB" id="A0A2N7PM49"/>
<accession>A0A2N7PM49</accession>
<dbReference type="PROSITE" id="PS50887">
    <property type="entry name" value="GGDEF"/>
    <property type="match status" value="1"/>
</dbReference>
<dbReference type="SMART" id="SM00267">
    <property type="entry name" value="GGDEF"/>
    <property type="match status" value="1"/>
</dbReference>
<gene>
    <name evidence="5" type="ORF">C0190_06305</name>
</gene>
<evidence type="ECO:0000259" key="4">
    <source>
        <dbReference type="PROSITE" id="PS50887"/>
    </source>
</evidence>
<dbReference type="Gene3D" id="3.30.70.270">
    <property type="match status" value="1"/>
</dbReference>
<organism evidence="5 6">
    <name type="scientific">Thermodesulfobacterium geofontis</name>
    <dbReference type="NCBI Taxonomy" id="1295609"/>
    <lineage>
        <taxon>Bacteria</taxon>
        <taxon>Pseudomonadati</taxon>
        <taxon>Thermodesulfobacteriota</taxon>
        <taxon>Thermodesulfobacteria</taxon>
        <taxon>Thermodesulfobacteriales</taxon>
        <taxon>Thermodesulfobacteriaceae</taxon>
        <taxon>Thermodesulfobacterium</taxon>
    </lineage>
</organism>
<feature type="transmembrane region" description="Helical" evidence="3">
    <location>
        <begin position="254"/>
        <end position="277"/>
    </location>
</feature>
<dbReference type="Pfam" id="PF05228">
    <property type="entry name" value="CHASE4"/>
    <property type="match status" value="1"/>
</dbReference>
<dbReference type="InterPro" id="IPR050469">
    <property type="entry name" value="Diguanylate_Cyclase"/>
</dbReference>
<keyword evidence="3" id="KW-0472">Membrane</keyword>
<name>A0A2N7PM49_9BACT</name>
<dbReference type="SUPFAM" id="SSF55073">
    <property type="entry name" value="Nucleotide cyclase"/>
    <property type="match status" value="1"/>
</dbReference>
<keyword evidence="3" id="KW-0812">Transmembrane</keyword>